<keyword evidence="8" id="KW-0963">Cytoplasm</keyword>
<dbReference type="Proteomes" id="UP000001811">
    <property type="component" value="Chromosome 1"/>
</dbReference>
<feature type="domain" description="Interleukin 33 C-terminal" evidence="16">
    <location>
        <begin position="30"/>
        <end position="141"/>
    </location>
</feature>
<dbReference type="HOGENOM" id="CLU_092450_0_0_1"/>
<evidence type="ECO:0000256" key="4">
    <source>
        <dbReference type="ARBA" id="ARBA00004613"/>
    </source>
</evidence>
<keyword evidence="9" id="KW-0202">Cytokine</keyword>
<dbReference type="eggNOG" id="ENOG502RW83">
    <property type="taxonomic scope" value="Eukaryota"/>
</dbReference>
<reference evidence="17" key="2">
    <citation type="submission" date="2025-08" db="UniProtKB">
        <authorList>
            <consortium name="Ensembl"/>
        </authorList>
    </citation>
    <scope>IDENTIFICATION</scope>
    <source>
        <strain evidence="17">Thorbecke</strain>
    </source>
</reference>
<evidence type="ECO:0000256" key="14">
    <source>
        <dbReference type="ARBA" id="ARBA00045203"/>
    </source>
</evidence>
<proteinExistence type="inferred from homology"/>
<dbReference type="GO" id="GO:0005634">
    <property type="term" value="C:nucleus"/>
    <property type="evidence" value="ECO:0007669"/>
    <property type="project" value="UniProtKB-SubCell"/>
</dbReference>
<keyword evidence="11" id="KW-0804">Transcription</keyword>
<evidence type="ECO:0000256" key="8">
    <source>
        <dbReference type="ARBA" id="ARBA00022490"/>
    </source>
</evidence>
<dbReference type="GO" id="GO:0030133">
    <property type="term" value="C:transport vesicle"/>
    <property type="evidence" value="ECO:0007669"/>
    <property type="project" value="UniProtKB-SubCell"/>
</dbReference>
<keyword evidence="12" id="KW-0539">Nucleus</keyword>
<dbReference type="Pfam" id="PF15095">
    <property type="entry name" value="IL33_bt"/>
    <property type="match status" value="1"/>
</dbReference>
<keyword evidence="7" id="KW-0158">Chromosome</keyword>
<evidence type="ECO:0000256" key="1">
    <source>
        <dbReference type="ARBA" id="ARBA00004123"/>
    </source>
</evidence>
<evidence type="ECO:0000313" key="18">
    <source>
        <dbReference type="Proteomes" id="UP000001811"/>
    </source>
</evidence>
<dbReference type="GO" id="GO:0050729">
    <property type="term" value="P:positive regulation of inflammatory response"/>
    <property type="evidence" value="ECO:0007669"/>
    <property type="project" value="TreeGrafter"/>
</dbReference>
<evidence type="ECO:0000256" key="15">
    <source>
        <dbReference type="ARBA" id="ARBA00046367"/>
    </source>
</evidence>
<evidence type="ECO:0000256" key="9">
    <source>
        <dbReference type="ARBA" id="ARBA00022514"/>
    </source>
</evidence>
<reference evidence="17 18" key="1">
    <citation type="journal article" date="2011" name="Nature">
        <title>A high-resolution map of human evolutionary constraint using 29 mammals.</title>
        <authorList>
            <person name="Lindblad-Toh K."/>
            <person name="Garber M."/>
            <person name="Zuk O."/>
            <person name="Lin M.F."/>
            <person name="Parker B.J."/>
            <person name="Washietl S."/>
            <person name="Kheradpour P."/>
            <person name="Ernst J."/>
            <person name="Jordan G."/>
            <person name="Mauceli E."/>
            <person name="Ward L.D."/>
            <person name="Lowe C.B."/>
            <person name="Holloway A.K."/>
            <person name="Clamp M."/>
            <person name="Gnerre S."/>
            <person name="Alfoldi J."/>
            <person name="Beal K."/>
            <person name="Chang J."/>
            <person name="Clawson H."/>
            <person name="Cuff J."/>
            <person name="Di Palma F."/>
            <person name="Fitzgerald S."/>
            <person name="Flicek P."/>
            <person name="Guttman M."/>
            <person name="Hubisz M.J."/>
            <person name="Jaffe D.B."/>
            <person name="Jungreis I."/>
            <person name="Kent W.J."/>
            <person name="Kostka D."/>
            <person name="Lara M."/>
            <person name="Martins A.L."/>
            <person name="Massingham T."/>
            <person name="Moltke I."/>
            <person name="Raney B.J."/>
            <person name="Rasmussen M.D."/>
            <person name="Robinson J."/>
            <person name="Stark A."/>
            <person name="Vilella A.J."/>
            <person name="Wen J."/>
            <person name="Xie X."/>
            <person name="Zody M.C."/>
            <person name="Baldwin J."/>
            <person name="Bloom T."/>
            <person name="Chin C.W."/>
            <person name="Heiman D."/>
            <person name="Nicol R."/>
            <person name="Nusbaum C."/>
            <person name="Young S."/>
            <person name="Wilkinson J."/>
            <person name="Worley K.C."/>
            <person name="Kovar C.L."/>
            <person name="Muzny D.M."/>
            <person name="Gibbs R.A."/>
            <person name="Cree A."/>
            <person name="Dihn H.H."/>
            <person name="Fowler G."/>
            <person name="Jhangiani S."/>
            <person name="Joshi V."/>
            <person name="Lee S."/>
            <person name="Lewis L.R."/>
            <person name="Nazareth L.V."/>
            <person name="Okwuonu G."/>
            <person name="Santibanez J."/>
            <person name="Warren W.C."/>
            <person name="Mardis E.R."/>
            <person name="Weinstock G.M."/>
            <person name="Wilson R.K."/>
            <person name="Delehaunty K."/>
            <person name="Dooling D."/>
            <person name="Fronik C."/>
            <person name="Fulton L."/>
            <person name="Fulton B."/>
            <person name="Graves T."/>
            <person name="Minx P."/>
            <person name="Sodergren E."/>
            <person name="Birney E."/>
            <person name="Margulies E.H."/>
            <person name="Herrero J."/>
            <person name="Green E.D."/>
            <person name="Haussler D."/>
            <person name="Siepel A."/>
            <person name="Goldman N."/>
            <person name="Pollard K.S."/>
            <person name="Pedersen J.S."/>
            <person name="Lander E.S."/>
            <person name="Kellis M."/>
        </authorList>
    </citation>
    <scope>NUCLEOTIDE SEQUENCE [LARGE SCALE GENOMIC DNA]</scope>
    <source>
        <strain evidence="17 18">Thorbecke inbred</strain>
    </source>
</reference>
<evidence type="ECO:0000256" key="10">
    <source>
        <dbReference type="ARBA" id="ARBA00022525"/>
    </source>
</evidence>
<evidence type="ECO:0000256" key="6">
    <source>
        <dbReference type="ARBA" id="ARBA00016804"/>
    </source>
</evidence>
<name>G1T660_RABIT</name>
<keyword evidence="13" id="KW-0968">Cytoplasmic vesicle</keyword>
<dbReference type="InParanoid" id="G1T660"/>
<dbReference type="Ensembl" id="ENSOCUT00000013809.4">
    <property type="protein sequence ID" value="ENSOCUP00000011880.4"/>
    <property type="gene ID" value="ENSOCUG00000013813.4"/>
</dbReference>
<keyword evidence="10" id="KW-0964">Secreted</keyword>
<dbReference type="GO" id="GO:0005694">
    <property type="term" value="C:chromosome"/>
    <property type="evidence" value="ECO:0007669"/>
    <property type="project" value="UniProtKB-SubCell"/>
</dbReference>
<evidence type="ECO:0000313" key="17">
    <source>
        <dbReference type="Ensembl" id="ENSOCUP00000011880.4"/>
    </source>
</evidence>
<dbReference type="Gene3D" id="2.80.10.50">
    <property type="match status" value="1"/>
</dbReference>
<sequence length="142" mass="15993">MTKTKYATIENSRARQMTSGNGLVKPAKLRNKVLLRYYESPYSSSESGDGVDGKMLMVNMSPTNDAHLLLHANKKKHSVEFHRYENRLSDLAFFVVHKESSECVSFECKSHRGTYLGVKDNHLGLIQGKNPGSENILFKLST</sequence>
<comment type="subcellular location">
    <subcellularLocation>
        <location evidence="2">Chromosome</location>
    </subcellularLocation>
    <subcellularLocation>
        <location evidence="3">Cytoplasmic vesicle</location>
        <location evidence="3">Secretory vesicle</location>
    </subcellularLocation>
    <subcellularLocation>
        <location evidence="1">Nucleus</location>
    </subcellularLocation>
    <subcellularLocation>
        <location evidence="4">Secreted</location>
    </subcellularLocation>
</comment>
<accession>G1T660</accession>
<comment type="function">
    <text evidence="14">In quiescent endothelia the uncleaved form is constitutively and abundantly expressed, and acts as a chromatin-associated nuclear factor with transcriptional repressor properties, it may sequester nuclear NF-kappaB/RELA, lowering expression of its targets. This form is rapidely lost upon angiogenic or pro-inflammatory activation.</text>
</comment>
<protein>
    <recommendedName>
        <fullName evidence="6">Interleukin-33</fullName>
    </recommendedName>
</protein>
<evidence type="ECO:0000256" key="2">
    <source>
        <dbReference type="ARBA" id="ARBA00004286"/>
    </source>
</evidence>
<dbReference type="PANTHER" id="PTHR21114">
    <property type="entry name" value="DVS27 PROTEIN"/>
    <property type="match status" value="1"/>
</dbReference>
<dbReference type="InterPro" id="IPR053902">
    <property type="entry name" value="IL33_C"/>
</dbReference>
<dbReference type="PaxDb" id="9986-ENSOCUP00000011880"/>
<dbReference type="PANTHER" id="PTHR21114:SF0">
    <property type="entry name" value="INTERLEUKIN-33"/>
    <property type="match status" value="1"/>
</dbReference>
<dbReference type="SMR" id="G1T660"/>
<dbReference type="Bgee" id="ENSOCUG00000013813">
    <property type="expression patterns" value="Expressed in upper lobe of left lung and 14 other cell types or tissues"/>
</dbReference>
<evidence type="ECO:0000256" key="7">
    <source>
        <dbReference type="ARBA" id="ARBA00022454"/>
    </source>
</evidence>
<dbReference type="GeneTree" id="ENSGT00390000005185"/>
<dbReference type="EMBL" id="AAGW02032639">
    <property type="status" value="NOT_ANNOTATED_CDS"/>
    <property type="molecule type" value="Genomic_DNA"/>
</dbReference>
<evidence type="ECO:0000256" key="5">
    <source>
        <dbReference type="ARBA" id="ARBA00007933"/>
    </source>
</evidence>
<evidence type="ECO:0000256" key="11">
    <source>
        <dbReference type="ARBA" id="ARBA00023163"/>
    </source>
</evidence>
<evidence type="ECO:0000259" key="16">
    <source>
        <dbReference type="Pfam" id="PF15095"/>
    </source>
</evidence>
<keyword evidence="18" id="KW-1185">Reference proteome</keyword>
<dbReference type="GO" id="GO:0005125">
    <property type="term" value="F:cytokine activity"/>
    <property type="evidence" value="ECO:0007669"/>
    <property type="project" value="UniProtKB-KW"/>
</dbReference>
<dbReference type="STRING" id="9986.ENSOCUP00000011880"/>
<dbReference type="AlphaFoldDB" id="G1T660"/>
<evidence type="ECO:0000256" key="3">
    <source>
        <dbReference type="ARBA" id="ARBA00004398"/>
    </source>
</evidence>
<reference evidence="17" key="3">
    <citation type="submission" date="2025-09" db="UniProtKB">
        <authorList>
            <consortium name="Ensembl"/>
        </authorList>
    </citation>
    <scope>IDENTIFICATION</scope>
    <source>
        <strain evidence="17">Thorbecke</strain>
    </source>
</reference>
<comment type="subunit">
    <text evidence="15">Forms a 1:1:1 heterotrimeric complex with its primary high-affinity receptor IL1RL1 and the coreceptor IL1RAP. Interacts with cargo receptor TMED10; the interaction mediates the translocation from the cytoplasm into the ERGIC (endoplasmic reticulum-Golgi intermediate compartment) and thereby secretion.</text>
</comment>
<evidence type="ECO:0000256" key="13">
    <source>
        <dbReference type="ARBA" id="ARBA00023329"/>
    </source>
</evidence>
<comment type="similarity">
    <text evidence="5">Belongs to the IL-1 family. Highly divergent.</text>
</comment>
<dbReference type="GO" id="GO:0005615">
    <property type="term" value="C:extracellular space"/>
    <property type="evidence" value="ECO:0007669"/>
    <property type="project" value="UniProtKB-KW"/>
</dbReference>
<dbReference type="GO" id="GO:0001819">
    <property type="term" value="P:positive regulation of cytokine production"/>
    <property type="evidence" value="ECO:0007669"/>
    <property type="project" value="TreeGrafter"/>
</dbReference>
<organism evidence="17 18">
    <name type="scientific">Oryctolagus cuniculus</name>
    <name type="common">Rabbit</name>
    <dbReference type="NCBI Taxonomy" id="9986"/>
    <lineage>
        <taxon>Eukaryota</taxon>
        <taxon>Metazoa</taxon>
        <taxon>Chordata</taxon>
        <taxon>Craniata</taxon>
        <taxon>Vertebrata</taxon>
        <taxon>Euteleostomi</taxon>
        <taxon>Mammalia</taxon>
        <taxon>Eutheria</taxon>
        <taxon>Euarchontoglires</taxon>
        <taxon>Glires</taxon>
        <taxon>Lagomorpha</taxon>
        <taxon>Leporidae</taxon>
        <taxon>Oryctolagus</taxon>
    </lineage>
</organism>
<evidence type="ECO:0000256" key="12">
    <source>
        <dbReference type="ARBA" id="ARBA00023242"/>
    </source>
</evidence>
<dbReference type="InterPro" id="IPR026145">
    <property type="entry name" value="IL-33"/>
</dbReference>